<dbReference type="InParanoid" id="A0A286UL61"/>
<comment type="caution">
    <text evidence="3">The sequence shown here is derived from an EMBL/GenBank/DDBJ whole genome shotgun (WGS) entry which is preliminary data.</text>
</comment>
<feature type="domain" description="Protein kinase" evidence="2">
    <location>
        <begin position="237"/>
        <end position="485"/>
    </location>
</feature>
<dbReference type="OrthoDB" id="4062651at2759"/>
<dbReference type="InterPro" id="IPR011009">
    <property type="entry name" value="Kinase-like_dom_sf"/>
</dbReference>
<evidence type="ECO:0000256" key="1">
    <source>
        <dbReference type="SAM" id="MobiDB-lite"/>
    </source>
</evidence>
<dbReference type="STRING" id="2282107.A0A286UL61"/>
<dbReference type="Pfam" id="PF07714">
    <property type="entry name" value="PK_Tyr_Ser-Thr"/>
    <property type="match status" value="1"/>
</dbReference>
<keyword evidence="3" id="KW-0418">Kinase</keyword>
<keyword evidence="3" id="KW-0808">Transferase</keyword>
<evidence type="ECO:0000259" key="2">
    <source>
        <dbReference type="PROSITE" id="PS50011"/>
    </source>
</evidence>
<dbReference type="SMART" id="SM00220">
    <property type="entry name" value="S_TKc"/>
    <property type="match status" value="1"/>
</dbReference>
<dbReference type="PROSITE" id="PS50011">
    <property type="entry name" value="PROTEIN_KINASE_DOM"/>
    <property type="match status" value="1"/>
</dbReference>
<dbReference type="PANTHER" id="PTHR44329">
    <property type="entry name" value="SERINE/THREONINE-PROTEIN KINASE TNNI3K-RELATED"/>
    <property type="match status" value="1"/>
</dbReference>
<gene>
    <name evidence="3" type="ORF">PNOK_0293500</name>
</gene>
<evidence type="ECO:0000313" key="3">
    <source>
        <dbReference type="EMBL" id="PAV20308.1"/>
    </source>
</evidence>
<dbReference type="InterPro" id="IPR000719">
    <property type="entry name" value="Prot_kinase_dom"/>
</dbReference>
<name>A0A286UL61_9AGAM</name>
<dbReference type="InterPro" id="IPR051681">
    <property type="entry name" value="Ser/Thr_Kinases-Pseudokinases"/>
</dbReference>
<dbReference type="Proteomes" id="UP000217199">
    <property type="component" value="Unassembled WGS sequence"/>
</dbReference>
<dbReference type="GO" id="GO:0005524">
    <property type="term" value="F:ATP binding"/>
    <property type="evidence" value="ECO:0007669"/>
    <property type="project" value="InterPro"/>
</dbReference>
<feature type="region of interest" description="Disordered" evidence="1">
    <location>
        <begin position="462"/>
        <end position="485"/>
    </location>
</feature>
<dbReference type="Gene3D" id="1.20.930.20">
    <property type="entry name" value="Adaptor protein Cbl, N-terminal domain"/>
    <property type="match status" value="1"/>
</dbReference>
<dbReference type="InterPro" id="IPR008271">
    <property type="entry name" value="Ser/Thr_kinase_AS"/>
</dbReference>
<organism evidence="3 4">
    <name type="scientific">Pyrrhoderma noxium</name>
    <dbReference type="NCBI Taxonomy" id="2282107"/>
    <lineage>
        <taxon>Eukaryota</taxon>
        <taxon>Fungi</taxon>
        <taxon>Dikarya</taxon>
        <taxon>Basidiomycota</taxon>
        <taxon>Agaricomycotina</taxon>
        <taxon>Agaricomycetes</taxon>
        <taxon>Hymenochaetales</taxon>
        <taxon>Hymenochaetaceae</taxon>
        <taxon>Pyrrhoderma</taxon>
    </lineage>
</organism>
<dbReference type="InterPro" id="IPR059179">
    <property type="entry name" value="MLKL-like_MCAfunc"/>
</dbReference>
<dbReference type="GO" id="GO:0007166">
    <property type="term" value="P:cell surface receptor signaling pathway"/>
    <property type="evidence" value="ECO:0007669"/>
    <property type="project" value="InterPro"/>
</dbReference>
<dbReference type="InterPro" id="IPR036537">
    <property type="entry name" value="Adaptor_Cbl_N_dom_sf"/>
</dbReference>
<dbReference type="SUPFAM" id="SSF56112">
    <property type="entry name" value="Protein kinase-like (PK-like)"/>
    <property type="match status" value="1"/>
</dbReference>
<dbReference type="InterPro" id="IPR001245">
    <property type="entry name" value="Ser-Thr/Tyr_kinase_cat_dom"/>
</dbReference>
<dbReference type="Gene3D" id="1.10.510.10">
    <property type="entry name" value="Transferase(Phosphotransferase) domain 1"/>
    <property type="match status" value="1"/>
</dbReference>
<dbReference type="PANTHER" id="PTHR44329:SF214">
    <property type="entry name" value="PROTEIN KINASE DOMAIN-CONTAINING PROTEIN"/>
    <property type="match status" value="1"/>
</dbReference>
<dbReference type="AlphaFoldDB" id="A0A286UL61"/>
<dbReference type="CDD" id="cd21037">
    <property type="entry name" value="MLKL_NTD"/>
    <property type="match status" value="1"/>
</dbReference>
<evidence type="ECO:0000313" key="4">
    <source>
        <dbReference type="Proteomes" id="UP000217199"/>
    </source>
</evidence>
<protein>
    <submittedName>
        <fullName evidence="3">Tkl tkl-ccin kinase</fullName>
    </submittedName>
</protein>
<accession>A0A286UL61</accession>
<dbReference type="GO" id="GO:0004674">
    <property type="term" value="F:protein serine/threonine kinase activity"/>
    <property type="evidence" value="ECO:0007669"/>
    <property type="project" value="TreeGrafter"/>
</dbReference>
<proteinExistence type="predicted"/>
<dbReference type="PROSITE" id="PS00108">
    <property type="entry name" value="PROTEIN_KINASE_ST"/>
    <property type="match status" value="1"/>
</dbReference>
<reference evidence="3 4" key="1">
    <citation type="journal article" date="2017" name="Mol. Ecol.">
        <title>Comparative and population genomic landscape of Phellinus noxius: A hypervariable fungus causing root rot in trees.</title>
        <authorList>
            <person name="Chung C.L."/>
            <person name="Lee T.J."/>
            <person name="Akiba M."/>
            <person name="Lee H.H."/>
            <person name="Kuo T.H."/>
            <person name="Liu D."/>
            <person name="Ke H.M."/>
            <person name="Yokoi T."/>
            <person name="Roa M.B."/>
            <person name="Lu M.J."/>
            <person name="Chang Y.Y."/>
            <person name="Ann P.J."/>
            <person name="Tsai J.N."/>
            <person name="Chen C.Y."/>
            <person name="Tzean S.S."/>
            <person name="Ota Y."/>
            <person name="Hattori T."/>
            <person name="Sahashi N."/>
            <person name="Liou R.F."/>
            <person name="Kikuchi T."/>
            <person name="Tsai I.J."/>
        </authorList>
    </citation>
    <scope>NUCLEOTIDE SEQUENCE [LARGE SCALE GENOMIC DNA]</scope>
    <source>
        <strain evidence="3 4">FFPRI411160</strain>
    </source>
</reference>
<sequence>MEPKSGLRIAAGVIGTTALLSANIAAELAPIPYLGPVVGSVLAILELCERVRINGQAVKELGQRCGQLLLALRNRTMNEDIESDPIKEMVDSCGQLVEEIEVRMKRWHETPKAKQFFLQGEIAEDIKRCNSAIDAFVETFQITASMELHNMMYQLRLSQDANHQEQISYLSNIENKSSIIESIATSTKEGVDKIMSLMQQNMTYYAVNDYRHSGLSENLLTIQHASGRLLPEIELKRGEVMRIGLGPVGGSTQFDIWEGRYLGRERCAIKALRGMDMNDRTRERLLREVKIWRTVWELDQGKYILPFYGALLEEGPFPCMVSPWMSNGDALTYVNRNPHVDRKFLIRRIAEGLSFLHHLNPPIAHGDIKALNILINDDGLPLLADFGLSKIMEEVTGMPFTQTKGVSDSYRWFAPELCCAPGIISRASDIFSFSMTVLELMTGLPPFFVIKRPTEVLIKLQGVSDPKGPSPDDRPTIDQVIEELP</sequence>
<dbReference type="EMBL" id="NBII01000003">
    <property type="protein sequence ID" value="PAV20308.1"/>
    <property type="molecule type" value="Genomic_DNA"/>
</dbReference>
<keyword evidence="4" id="KW-1185">Reference proteome</keyword>